<evidence type="ECO:0000259" key="7">
    <source>
        <dbReference type="PROSITE" id="PS50847"/>
    </source>
</evidence>
<evidence type="ECO:0000313" key="8">
    <source>
        <dbReference type="EMBL" id="GIG34230.1"/>
    </source>
</evidence>
<feature type="signal peptide" evidence="6">
    <location>
        <begin position="1"/>
        <end position="27"/>
    </location>
</feature>
<dbReference type="EMBL" id="BONN01000014">
    <property type="protein sequence ID" value="GIG34230.1"/>
    <property type="molecule type" value="Genomic_DNA"/>
</dbReference>
<keyword evidence="3 6" id="KW-0732">Signal</keyword>
<feature type="transmembrane region" description="Helical" evidence="5">
    <location>
        <begin position="196"/>
        <end position="217"/>
    </location>
</feature>
<organism evidence="9 10">
    <name type="scientific">Cellulomonas oligotrophica</name>
    <dbReference type="NCBI Taxonomy" id="931536"/>
    <lineage>
        <taxon>Bacteria</taxon>
        <taxon>Bacillati</taxon>
        <taxon>Actinomycetota</taxon>
        <taxon>Actinomycetes</taxon>
        <taxon>Micrococcales</taxon>
        <taxon>Cellulomonadaceae</taxon>
        <taxon>Cellulomonas</taxon>
    </lineage>
</organism>
<dbReference type="NCBIfam" id="TIGR01167">
    <property type="entry name" value="LPXTG_anchor"/>
    <property type="match status" value="1"/>
</dbReference>
<dbReference type="PROSITE" id="PS50847">
    <property type="entry name" value="GRAM_POS_ANCHORING"/>
    <property type="match status" value="1"/>
</dbReference>
<evidence type="ECO:0000256" key="1">
    <source>
        <dbReference type="ARBA" id="ARBA00022512"/>
    </source>
</evidence>
<sequence>MRAFRRAVAVAALAPLLALGVPAVASAATPSPTAPGCEGGTDEYGDPLPCELELTVISPICDNDVPKLQYAVDPVGTPNTTVTISFLKDGVPTVVYPDQPLNGTVLWPGAVEEDGVGVDWPGWSLVDGEWVEGDEYDWVRPSVTVQFEVNPTATVDVAYPPSTPQCATSPSGSDVLAAGPTTTSRSDVLAATGSQALPLAAGGAALLAAGAAALLVARRRRQDA</sequence>
<name>A0A7Y9FHS6_9CELL</name>
<keyword evidence="4" id="KW-0572">Peptidoglycan-anchor</keyword>
<reference evidence="8 11" key="2">
    <citation type="submission" date="2021-01" db="EMBL/GenBank/DDBJ databases">
        <title>Whole genome shotgun sequence of Cellulomonas oligotrophica NBRC 109435.</title>
        <authorList>
            <person name="Komaki H."/>
            <person name="Tamura T."/>
        </authorList>
    </citation>
    <scope>NUCLEOTIDE SEQUENCE [LARGE SCALE GENOMIC DNA]</scope>
    <source>
        <strain evidence="8 11">NBRC 109435</strain>
    </source>
</reference>
<keyword evidence="1" id="KW-0134">Cell wall</keyword>
<feature type="chain" id="PRO_5030544565" evidence="6">
    <location>
        <begin position="28"/>
        <end position="224"/>
    </location>
</feature>
<evidence type="ECO:0000256" key="2">
    <source>
        <dbReference type="ARBA" id="ARBA00022525"/>
    </source>
</evidence>
<reference evidence="9 10" key="1">
    <citation type="submission" date="2020-07" db="EMBL/GenBank/DDBJ databases">
        <title>Sequencing the genomes of 1000 actinobacteria strains.</title>
        <authorList>
            <person name="Klenk H.-P."/>
        </authorList>
    </citation>
    <scope>NUCLEOTIDE SEQUENCE [LARGE SCALE GENOMIC DNA]</scope>
    <source>
        <strain evidence="9 10">DSM 24482</strain>
    </source>
</reference>
<dbReference type="Proteomes" id="UP000618382">
    <property type="component" value="Unassembled WGS sequence"/>
</dbReference>
<dbReference type="Proteomes" id="UP000577956">
    <property type="component" value="Unassembled WGS sequence"/>
</dbReference>
<keyword evidence="5" id="KW-0812">Transmembrane</keyword>
<evidence type="ECO:0000256" key="5">
    <source>
        <dbReference type="SAM" id="Phobius"/>
    </source>
</evidence>
<keyword evidence="11" id="KW-1185">Reference proteome</keyword>
<evidence type="ECO:0000256" key="4">
    <source>
        <dbReference type="ARBA" id="ARBA00023088"/>
    </source>
</evidence>
<evidence type="ECO:0000313" key="11">
    <source>
        <dbReference type="Proteomes" id="UP000618382"/>
    </source>
</evidence>
<protein>
    <submittedName>
        <fullName evidence="9">LPXTG-motif cell wall-anchored protein</fullName>
    </submittedName>
</protein>
<dbReference type="EMBL" id="JACCBK010000001">
    <property type="protein sequence ID" value="NYD87312.1"/>
    <property type="molecule type" value="Genomic_DNA"/>
</dbReference>
<dbReference type="RefSeq" id="WP_140460638.1">
    <property type="nucleotide sequence ID" value="NZ_BAABFI010000023.1"/>
</dbReference>
<keyword evidence="2" id="KW-0964">Secreted</keyword>
<gene>
    <name evidence="9" type="ORF">BKA21_002861</name>
    <name evidence="8" type="ORF">Col01nite_33890</name>
</gene>
<dbReference type="InterPro" id="IPR019931">
    <property type="entry name" value="LPXTG_anchor"/>
</dbReference>
<dbReference type="AlphaFoldDB" id="A0A7Y9FHS6"/>
<proteinExistence type="predicted"/>
<evidence type="ECO:0000313" key="9">
    <source>
        <dbReference type="EMBL" id="NYD87312.1"/>
    </source>
</evidence>
<feature type="domain" description="Gram-positive cocci surface proteins LPxTG" evidence="7">
    <location>
        <begin position="189"/>
        <end position="224"/>
    </location>
</feature>
<evidence type="ECO:0000256" key="6">
    <source>
        <dbReference type="SAM" id="SignalP"/>
    </source>
</evidence>
<keyword evidence="5" id="KW-1133">Transmembrane helix</keyword>
<evidence type="ECO:0000313" key="10">
    <source>
        <dbReference type="Proteomes" id="UP000577956"/>
    </source>
</evidence>
<keyword evidence="5" id="KW-0472">Membrane</keyword>
<accession>A0A7Y9FHS6</accession>
<comment type="caution">
    <text evidence="9">The sequence shown here is derived from an EMBL/GenBank/DDBJ whole genome shotgun (WGS) entry which is preliminary data.</text>
</comment>
<evidence type="ECO:0000256" key="3">
    <source>
        <dbReference type="ARBA" id="ARBA00022729"/>
    </source>
</evidence>